<proteinExistence type="predicted"/>
<feature type="transmembrane region" description="Helical" evidence="5">
    <location>
        <begin position="114"/>
        <end position="134"/>
    </location>
</feature>
<feature type="transmembrane region" description="Helical" evidence="5">
    <location>
        <begin position="12"/>
        <end position="31"/>
    </location>
</feature>
<feature type="transmembrane region" description="Helical" evidence="5">
    <location>
        <begin position="83"/>
        <end position="102"/>
    </location>
</feature>
<dbReference type="PANTHER" id="PTHR11662">
    <property type="entry name" value="SOLUTE CARRIER FAMILY 17"/>
    <property type="match status" value="1"/>
</dbReference>
<name>A0A7R9LIS0_9ACAR</name>
<comment type="subcellular location">
    <subcellularLocation>
        <location evidence="1">Membrane</location>
        <topology evidence="1">Multi-pass membrane protein</topology>
    </subcellularLocation>
</comment>
<accession>A0A7R9LIS0</accession>
<dbReference type="Pfam" id="PF07690">
    <property type="entry name" value="MFS_1"/>
    <property type="match status" value="1"/>
</dbReference>
<dbReference type="AlphaFoldDB" id="A0A7R9LIS0"/>
<feature type="transmembrane region" description="Helical" evidence="5">
    <location>
        <begin position="146"/>
        <end position="167"/>
    </location>
</feature>
<organism evidence="6">
    <name type="scientific">Medioppia subpectinata</name>
    <dbReference type="NCBI Taxonomy" id="1979941"/>
    <lineage>
        <taxon>Eukaryota</taxon>
        <taxon>Metazoa</taxon>
        <taxon>Ecdysozoa</taxon>
        <taxon>Arthropoda</taxon>
        <taxon>Chelicerata</taxon>
        <taxon>Arachnida</taxon>
        <taxon>Acari</taxon>
        <taxon>Acariformes</taxon>
        <taxon>Sarcoptiformes</taxon>
        <taxon>Oribatida</taxon>
        <taxon>Brachypylina</taxon>
        <taxon>Oppioidea</taxon>
        <taxon>Oppiidae</taxon>
        <taxon>Medioppia</taxon>
    </lineage>
</organism>
<protein>
    <recommendedName>
        <fullName evidence="8">Major facilitator superfamily (MFS) profile domain-containing protein</fullName>
    </recommendedName>
</protein>
<dbReference type="InterPro" id="IPR050382">
    <property type="entry name" value="MFS_Na/Anion_cotransporter"/>
</dbReference>
<dbReference type="InterPro" id="IPR036259">
    <property type="entry name" value="MFS_trans_sf"/>
</dbReference>
<evidence type="ECO:0000313" key="7">
    <source>
        <dbReference type="Proteomes" id="UP000759131"/>
    </source>
</evidence>
<evidence type="ECO:0000313" key="6">
    <source>
        <dbReference type="EMBL" id="CAD7641195.1"/>
    </source>
</evidence>
<dbReference type="OrthoDB" id="2985014at2759"/>
<dbReference type="Proteomes" id="UP000759131">
    <property type="component" value="Unassembled WGS sequence"/>
</dbReference>
<evidence type="ECO:0000256" key="4">
    <source>
        <dbReference type="ARBA" id="ARBA00023136"/>
    </source>
</evidence>
<dbReference type="InterPro" id="IPR011701">
    <property type="entry name" value="MFS"/>
</dbReference>
<dbReference type="Gene3D" id="1.20.1250.20">
    <property type="entry name" value="MFS general substrate transporter like domains"/>
    <property type="match status" value="1"/>
</dbReference>
<dbReference type="GO" id="GO:0016020">
    <property type="term" value="C:membrane"/>
    <property type="evidence" value="ECO:0007669"/>
    <property type="project" value="UniProtKB-SubCell"/>
</dbReference>
<dbReference type="EMBL" id="OC879441">
    <property type="protein sequence ID" value="CAD7641195.1"/>
    <property type="molecule type" value="Genomic_DNA"/>
</dbReference>
<keyword evidence="4 5" id="KW-0472">Membrane</keyword>
<evidence type="ECO:0000256" key="3">
    <source>
        <dbReference type="ARBA" id="ARBA00022989"/>
    </source>
</evidence>
<keyword evidence="7" id="KW-1185">Reference proteome</keyword>
<keyword evidence="3 5" id="KW-1133">Transmembrane helix</keyword>
<sequence>MNAKNVGKPLVPKRLIVGLMGCLGCCLLYVLRSNLSVAIIAMVNELEVIEEEDTIIQDNDLCYDISTRINVSNSGPIYNGPKYMWSASIQGVILGSYFYGYTVTQMLGSYADRFGAKWMTGLGVLLPAVFNALIPVLAEVHYSLVILMRVLIGAFHGVIYACVFSLFA</sequence>
<feature type="non-terminal residue" evidence="6">
    <location>
        <position position="168"/>
    </location>
</feature>
<keyword evidence="2 5" id="KW-0812">Transmembrane</keyword>
<evidence type="ECO:0008006" key="8">
    <source>
        <dbReference type="Google" id="ProtNLM"/>
    </source>
</evidence>
<dbReference type="SUPFAM" id="SSF103473">
    <property type="entry name" value="MFS general substrate transporter"/>
    <property type="match status" value="1"/>
</dbReference>
<evidence type="ECO:0000256" key="1">
    <source>
        <dbReference type="ARBA" id="ARBA00004141"/>
    </source>
</evidence>
<dbReference type="GO" id="GO:0022857">
    <property type="term" value="F:transmembrane transporter activity"/>
    <property type="evidence" value="ECO:0007669"/>
    <property type="project" value="InterPro"/>
</dbReference>
<reference evidence="6" key="1">
    <citation type="submission" date="2020-11" db="EMBL/GenBank/DDBJ databases">
        <authorList>
            <person name="Tran Van P."/>
        </authorList>
    </citation>
    <scope>NUCLEOTIDE SEQUENCE</scope>
</reference>
<dbReference type="PANTHER" id="PTHR11662:SF399">
    <property type="entry name" value="FI19708P1-RELATED"/>
    <property type="match status" value="1"/>
</dbReference>
<evidence type="ECO:0000256" key="5">
    <source>
        <dbReference type="SAM" id="Phobius"/>
    </source>
</evidence>
<evidence type="ECO:0000256" key="2">
    <source>
        <dbReference type="ARBA" id="ARBA00022692"/>
    </source>
</evidence>
<dbReference type="EMBL" id="CAJPIZ010024866">
    <property type="protein sequence ID" value="CAG2118590.1"/>
    <property type="molecule type" value="Genomic_DNA"/>
</dbReference>
<gene>
    <name evidence="6" type="ORF">OSB1V03_LOCUS18541</name>
</gene>